<accession>A0A543DID0</accession>
<dbReference type="InterPro" id="IPR043147">
    <property type="entry name" value="Penicillin_amidase_A-knob"/>
</dbReference>
<feature type="binding site" evidence="5">
    <location>
        <position position="299"/>
    </location>
    <ligand>
        <name>Ca(2+)</name>
        <dbReference type="ChEBI" id="CHEBI:29108"/>
    </ligand>
</feature>
<comment type="similarity">
    <text evidence="1">Belongs to the peptidase S45 family.</text>
</comment>
<gene>
    <name evidence="6" type="ORF">FB558_4800</name>
</gene>
<dbReference type="SUPFAM" id="SSF56235">
    <property type="entry name" value="N-terminal nucleophile aminohydrolases (Ntn hydrolases)"/>
    <property type="match status" value="1"/>
</dbReference>
<dbReference type="OrthoDB" id="9759796at2"/>
<dbReference type="GO" id="GO:0016811">
    <property type="term" value="F:hydrolase activity, acting on carbon-nitrogen (but not peptide) bonds, in linear amides"/>
    <property type="evidence" value="ECO:0007669"/>
    <property type="project" value="InterPro"/>
</dbReference>
<dbReference type="InterPro" id="IPR029055">
    <property type="entry name" value="Ntn_hydrolases_N"/>
</dbReference>
<dbReference type="InterPro" id="IPR002692">
    <property type="entry name" value="S45"/>
</dbReference>
<dbReference type="GO" id="GO:0046872">
    <property type="term" value="F:metal ion binding"/>
    <property type="evidence" value="ECO:0007669"/>
    <property type="project" value="UniProtKB-KW"/>
</dbReference>
<proteinExistence type="inferred from homology"/>
<name>A0A543DID0_9PSEU</name>
<feature type="binding site" evidence="5">
    <location>
        <position position="302"/>
    </location>
    <ligand>
        <name>Ca(2+)</name>
        <dbReference type="ChEBI" id="CHEBI:29108"/>
    </ligand>
</feature>
<sequence length="776" mass="84918">MAAVRTSFVLPGLTAPAEIVVDRWGVPHVYAASTYDAFRVQGFNAARDRLWQIDFWRRRGLGLLSEVLGAEHVERDRAARLFLFRGDTRADWLAYGSDTKRAATAFVEGVNAFVQRTREDPGLLPVEFRELGYEPAFWQPSDVTRIRSHGLFYNLRDEVARALVLRDHPAEVEELRKRREPSRPLQVPEGLDLGVIPDDVLAVYDLATVPPVFGAAAAPGVLPEGSNNWVLAGERTATGRPILANDPHRATGSLPGLRYLAHLSAPGFDVIGAGEPALPGISIGHNGRIAFGLTIFPIDQEDLYVYETNPDDPLEYRYQGRWEPMRVERETVPVRDGTPVEVELRFTRHGPVIREDPDRHTAFAVRAAWLEPGMAPYLGSMDYMRARDLDEFQAAMNRWGAPPENQVYADPGGTIAWQAGGLTPVRPNWDGTLPVPGDGRYEWAGFLDADELPGSVDPPQGFIATANEQNLPADFPPERHLTSDWYAPYRRWRIDEVLAPASGVTPQEMVALQSDFVSIPARRILARVATLPLPPDVDGLALLQGWDADLRPDSAAAALFEVWYRRHLRPAVLRRALGRLVAPDAVAGVARQIAVRDELNADARVDLDLFETPGQRLGPDPERFLAETVATTLAAAVAELEQLLGPDRAGWSWGRLHVGRMAHPLAALLPGVPPEQLVAGPLPRGGSGDTVGNTAYGPDFVQSAGSTFRVVVDVGDWDGSLAMNAPGQSGRLGDPHATDLFAPWARGEAFPLLYSRERVEAAAEQVIVLEPGAPAG</sequence>
<dbReference type="RefSeq" id="WP_142056983.1">
    <property type="nucleotide sequence ID" value="NZ_VFPA01000003.1"/>
</dbReference>
<feature type="active site" description="Nucleophile" evidence="4">
    <location>
        <position position="226"/>
    </location>
</feature>
<comment type="cofactor">
    <cofactor evidence="5">
        <name>Ca(2+)</name>
        <dbReference type="ChEBI" id="CHEBI:29108"/>
    </cofactor>
    <text evidence="5">Binds 1 Ca(2+) ion per dimer.</text>
</comment>
<dbReference type="PANTHER" id="PTHR34218:SF4">
    <property type="entry name" value="ACYL-HOMOSERINE LACTONE ACYLASE QUIP"/>
    <property type="match status" value="1"/>
</dbReference>
<evidence type="ECO:0000313" key="6">
    <source>
        <dbReference type="EMBL" id="TQM09059.1"/>
    </source>
</evidence>
<dbReference type="InterPro" id="IPR014395">
    <property type="entry name" value="Pen/GL7ACA/AHL_acylase"/>
</dbReference>
<keyword evidence="2" id="KW-0378">Hydrolase</keyword>
<evidence type="ECO:0000256" key="2">
    <source>
        <dbReference type="ARBA" id="ARBA00022801"/>
    </source>
</evidence>
<evidence type="ECO:0000256" key="5">
    <source>
        <dbReference type="PIRSR" id="PIRSR001227-2"/>
    </source>
</evidence>
<evidence type="ECO:0000256" key="4">
    <source>
        <dbReference type="PIRSR" id="PIRSR001227-1"/>
    </source>
</evidence>
<dbReference type="InterPro" id="IPR023343">
    <property type="entry name" value="Penicillin_amidase_dom1"/>
</dbReference>
<dbReference type="Pfam" id="PF01804">
    <property type="entry name" value="Penicil_amidase"/>
    <property type="match status" value="1"/>
</dbReference>
<keyword evidence="3" id="KW-0865">Zymogen</keyword>
<dbReference type="PANTHER" id="PTHR34218">
    <property type="entry name" value="PEPTIDASE S45 PENICILLIN AMIDASE"/>
    <property type="match status" value="1"/>
</dbReference>
<evidence type="ECO:0000256" key="1">
    <source>
        <dbReference type="ARBA" id="ARBA00006586"/>
    </source>
</evidence>
<comment type="caution">
    <text evidence="6">The sequence shown here is derived from an EMBL/GenBank/DDBJ whole genome shotgun (WGS) entry which is preliminary data.</text>
</comment>
<dbReference type="PIRSF" id="PIRSF001227">
    <property type="entry name" value="Pen_acylase"/>
    <property type="match status" value="1"/>
</dbReference>
<feature type="binding site" evidence="5">
    <location>
        <position position="158"/>
    </location>
    <ligand>
        <name>Ca(2+)</name>
        <dbReference type="ChEBI" id="CHEBI:29108"/>
    </ligand>
</feature>
<protein>
    <submittedName>
        <fullName evidence="6">Penicillin amidase</fullName>
    </submittedName>
</protein>
<keyword evidence="7" id="KW-1185">Reference proteome</keyword>
<evidence type="ECO:0000256" key="3">
    <source>
        <dbReference type="ARBA" id="ARBA00023145"/>
    </source>
</evidence>
<dbReference type="CDD" id="cd03747">
    <property type="entry name" value="Ntn_PGA_like"/>
    <property type="match status" value="1"/>
</dbReference>
<organism evidence="6 7">
    <name type="scientific">Pseudonocardia kunmingensis</name>
    <dbReference type="NCBI Taxonomy" id="630975"/>
    <lineage>
        <taxon>Bacteria</taxon>
        <taxon>Bacillati</taxon>
        <taxon>Actinomycetota</taxon>
        <taxon>Actinomycetes</taxon>
        <taxon>Pseudonocardiales</taxon>
        <taxon>Pseudonocardiaceae</taxon>
        <taxon>Pseudonocardia</taxon>
    </lineage>
</organism>
<dbReference type="GO" id="GO:0017000">
    <property type="term" value="P:antibiotic biosynthetic process"/>
    <property type="evidence" value="ECO:0007669"/>
    <property type="project" value="InterPro"/>
</dbReference>
<dbReference type="Proteomes" id="UP000315677">
    <property type="component" value="Unassembled WGS sequence"/>
</dbReference>
<dbReference type="Gene3D" id="1.10.1400.10">
    <property type="match status" value="1"/>
</dbReference>
<dbReference type="InterPro" id="IPR043146">
    <property type="entry name" value="Penicillin_amidase_N_B-knob"/>
</dbReference>
<dbReference type="Gene3D" id="2.30.120.10">
    <property type="match status" value="1"/>
</dbReference>
<evidence type="ECO:0000313" key="7">
    <source>
        <dbReference type="Proteomes" id="UP000315677"/>
    </source>
</evidence>
<reference evidence="6 7" key="1">
    <citation type="submission" date="2019-06" db="EMBL/GenBank/DDBJ databases">
        <title>Sequencing the genomes of 1000 actinobacteria strains.</title>
        <authorList>
            <person name="Klenk H.-P."/>
        </authorList>
    </citation>
    <scope>NUCLEOTIDE SEQUENCE [LARGE SCALE GENOMIC DNA]</scope>
    <source>
        <strain evidence="6 7">DSM 45301</strain>
    </source>
</reference>
<dbReference type="EMBL" id="VFPA01000003">
    <property type="protein sequence ID" value="TQM09059.1"/>
    <property type="molecule type" value="Genomic_DNA"/>
</dbReference>
<keyword evidence="5" id="KW-0479">Metal-binding</keyword>
<dbReference type="Gene3D" id="3.60.20.10">
    <property type="entry name" value="Glutamine Phosphoribosylpyrophosphate, subunit 1, domain 1"/>
    <property type="match status" value="1"/>
</dbReference>
<dbReference type="AlphaFoldDB" id="A0A543DID0"/>
<keyword evidence="5" id="KW-0106">Calcium</keyword>
<dbReference type="Gene3D" id="1.10.439.10">
    <property type="entry name" value="Penicillin Amidohydrolase, domain 1"/>
    <property type="match status" value="1"/>
</dbReference>